<organism evidence="2 3">
    <name type="scientific">Arenibacter antarcticus</name>
    <dbReference type="NCBI Taxonomy" id="2040469"/>
    <lineage>
        <taxon>Bacteria</taxon>
        <taxon>Pseudomonadati</taxon>
        <taxon>Bacteroidota</taxon>
        <taxon>Flavobacteriia</taxon>
        <taxon>Flavobacteriales</taxon>
        <taxon>Flavobacteriaceae</taxon>
        <taxon>Arenibacter</taxon>
    </lineage>
</organism>
<proteinExistence type="predicted"/>
<comment type="caution">
    <text evidence="2">The sequence shown here is derived from an EMBL/GenBank/DDBJ whole genome shotgun (WGS) entry which is preliminary data.</text>
</comment>
<dbReference type="PANTHER" id="PTHR12390">
    <property type="entry name" value="UROPORPHYRINOGEN III SYNTHASE"/>
    <property type="match status" value="1"/>
</dbReference>
<dbReference type="Gene3D" id="3.40.50.10090">
    <property type="match status" value="2"/>
</dbReference>
<accession>A0ABW5VB76</accession>
<evidence type="ECO:0000259" key="1">
    <source>
        <dbReference type="Pfam" id="PF02602"/>
    </source>
</evidence>
<keyword evidence="3" id="KW-1185">Reference proteome</keyword>
<dbReference type="InterPro" id="IPR036108">
    <property type="entry name" value="4pyrrol_syn_uPrphyn_synt_sf"/>
</dbReference>
<dbReference type="Pfam" id="PF02602">
    <property type="entry name" value="HEM4"/>
    <property type="match status" value="1"/>
</dbReference>
<keyword evidence="2" id="KW-0456">Lyase</keyword>
<dbReference type="GO" id="GO:0004852">
    <property type="term" value="F:uroporphyrinogen-III synthase activity"/>
    <property type="evidence" value="ECO:0007669"/>
    <property type="project" value="UniProtKB-EC"/>
</dbReference>
<protein>
    <submittedName>
        <fullName evidence="2">Uroporphyrinogen-III synthase</fullName>
        <ecNumber evidence="2">4.2.1.75</ecNumber>
    </submittedName>
</protein>
<dbReference type="InterPro" id="IPR039793">
    <property type="entry name" value="UROS/Hem4"/>
</dbReference>
<dbReference type="Proteomes" id="UP001597532">
    <property type="component" value="Unassembled WGS sequence"/>
</dbReference>
<gene>
    <name evidence="2" type="ORF">ACFS1K_00770</name>
</gene>
<feature type="domain" description="Tetrapyrrole biosynthesis uroporphyrinogen III synthase" evidence="1">
    <location>
        <begin position="32"/>
        <end position="222"/>
    </location>
</feature>
<reference evidence="3" key="1">
    <citation type="journal article" date="2019" name="Int. J. Syst. Evol. Microbiol.">
        <title>The Global Catalogue of Microorganisms (GCM) 10K type strain sequencing project: providing services to taxonomists for standard genome sequencing and annotation.</title>
        <authorList>
            <consortium name="The Broad Institute Genomics Platform"/>
            <consortium name="The Broad Institute Genome Sequencing Center for Infectious Disease"/>
            <person name="Wu L."/>
            <person name="Ma J."/>
        </authorList>
    </citation>
    <scope>NUCLEOTIDE SEQUENCE [LARGE SCALE GENOMIC DNA]</scope>
    <source>
        <strain evidence="3">KCTC 52924</strain>
    </source>
</reference>
<sequence length="234" mass="26434">MSISLLSTKILSTSQKDLLNHPQFLIEEYDALKIAFLDQEIDTSYKNVIFTSQNTVKAYLNCLKKTADLNKDNVNKPNYSQIKAFCVGEKTKALLEKNGIHVVAATHYGAELAQILVTQFSKESFLFLCGNKRRYEIPTRLIANNIDFKEQVVYQNSPNPQTFTTQFNGILFFSPTGIESYRIQNSIHDSVAFCIGTTTAEEARKHTSNIIIAKKPTVESVLEKVAEHYKSIIN</sequence>
<dbReference type="SUPFAM" id="SSF69618">
    <property type="entry name" value="HemD-like"/>
    <property type="match status" value="1"/>
</dbReference>
<dbReference type="CDD" id="cd06578">
    <property type="entry name" value="HemD"/>
    <property type="match status" value="1"/>
</dbReference>
<evidence type="ECO:0000313" key="2">
    <source>
        <dbReference type="EMBL" id="MFD2788286.1"/>
    </source>
</evidence>
<evidence type="ECO:0000313" key="3">
    <source>
        <dbReference type="Proteomes" id="UP001597532"/>
    </source>
</evidence>
<dbReference type="InterPro" id="IPR003754">
    <property type="entry name" value="4pyrrol_synth_uPrphyn_synth"/>
</dbReference>
<dbReference type="EC" id="4.2.1.75" evidence="2"/>
<dbReference type="RefSeq" id="WP_251807566.1">
    <property type="nucleotide sequence ID" value="NZ_CP166679.1"/>
</dbReference>
<name>A0ABW5VB76_9FLAO</name>
<dbReference type="PANTHER" id="PTHR12390:SF0">
    <property type="entry name" value="UROPORPHYRINOGEN-III SYNTHASE"/>
    <property type="match status" value="1"/>
</dbReference>
<dbReference type="EMBL" id="JBHUOK010000002">
    <property type="protein sequence ID" value="MFD2788286.1"/>
    <property type="molecule type" value="Genomic_DNA"/>
</dbReference>